<feature type="binding site" evidence="6">
    <location>
        <position position="101"/>
    </location>
    <ligand>
        <name>Zn(2+)</name>
        <dbReference type="ChEBI" id="CHEBI:29105"/>
    </ligand>
</feature>
<dbReference type="GO" id="GO:0008270">
    <property type="term" value="F:zinc ion binding"/>
    <property type="evidence" value="ECO:0007669"/>
    <property type="project" value="UniProtKB-UniRule"/>
</dbReference>
<gene>
    <name evidence="6" type="primary">msrB</name>
    <name evidence="8" type="ORF">SAMN02982989_2551</name>
</gene>
<dbReference type="Pfam" id="PF01641">
    <property type="entry name" value="SelR"/>
    <property type="match status" value="1"/>
</dbReference>
<evidence type="ECO:0000256" key="3">
    <source>
        <dbReference type="ARBA" id="ARBA00022833"/>
    </source>
</evidence>
<keyword evidence="2 6" id="KW-0479">Metal-binding</keyword>
<evidence type="ECO:0000313" key="9">
    <source>
        <dbReference type="Proteomes" id="UP000192903"/>
    </source>
</evidence>
<evidence type="ECO:0000256" key="4">
    <source>
        <dbReference type="ARBA" id="ARBA00023002"/>
    </source>
</evidence>
<keyword evidence="9" id="KW-1185">Reference proteome</keyword>
<evidence type="ECO:0000256" key="5">
    <source>
        <dbReference type="ARBA" id="ARBA00048488"/>
    </source>
</evidence>
<proteinExistence type="inferred from homology"/>
<dbReference type="Proteomes" id="UP000192903">
    <property type="component" value="Unassembled WGS sequence"/>
</dbReference>
<name>A0A1X7F9G4_9HYPH</name>
<dbReference type="OrthoDB" id="9785497at2"/>
<dbReference type="PANTHER" id="PTHR10173">
    <property type="entry name" value="METHIONINE SULFOXIDE REDUCTASE"/>
    <property type="match status" value="1"/>
</dbReference>
<dbReference type="PANTHER" id="PTHR10173:SF57">
    <property type="entry name" value="PEPTIDE-METHIONINE (R)-S-OXIDE REDUCTASE"/>
    <property type="match status" value="1"/>
</dbReference>
<evidence type="ECO:0000313" key="8">
    <source>
        <dbReference type="EMBL" id="SMF48441.1"/>
    </source>
</evidence>
<dbReference type="EMBL" id="FXAF01000006">
    <property type="protein sequence ID" value="SMF48441.1"/>
    <property type="molecule type" value="Genomic_DNA"/>
</dbReference>
<reference evidence="9" key="1">
    <citation type="submission" date="2017-04" db="EMBL/GenBank/DDBJ databases">
        <authorList>
            <person name="Varghese N."/>
            <person name="Submissions S."/>
        </authorList>
    </citation>
    <scope>NUCLEOTIDE SEQUENCE [LARGE SCALE GENOMIC DNA]</scope>
    <source>
        <strain evidence="9">B4P</strain>
    </source>
</reference>
<protein>
    <recommendedName>
        <fullName evidence="6">Peptide methionine sulfoxide reductase MsrB</fullName>
        <ecNumber evidence="6">1.8.4.12</ecNumber>
    </recommendedName>
    <alternativeName>
        <fullName evidence="6">Peptide-methionine (R)-S-oxide reductase</fullName>
    </alternativeName>
</protein>
<dbReference type="RefSeq" id="WP_085422719.1">
    <property type="nucleotide sequence ID" value="NZ_FXAF01000006.1"/>
</dbReference>
<dbReference type="PROSITE" id="PS51790">
    <property type="entry name" value="MSRB"/>
    <property type="match status" value="1"/>
</dbReference>
<feature type="binding site" evidence="6">
    <location>
        <position position="55"/>
    </location>
    <ligand>
        <name>Zn(2+)</name>
        <dbReference type="ChEBI" id="CHEBI:29105"/>
    </ligand>
</feature>
<feature type="binding site" evidence="6">
    <location>
        <position position="104"/>
    </location>
    <ligand>
        <name>Zn(2+)</name>
        <dbReference type="ChEBI" id="CHEBI:29105"/>
    </ligand>
</feature>
<dbReference type="EC" id="1.8.4.12" evidence="6"/>
<dbReference type="GO" id="GO:0033743">
    <property type="term" value="F:peptide-methionine (R)-S-oxide reductase activity"/>
    <property type="evidence" value="ECO:0007669"/>
    <property type="project" value="UniProtKB-UniRule"/>
</dbReference>
<dbReference type="AlphaFoldDB" id="A0A1X7F9G4"/>
<comment type="similarity">
    <text evidence="1 6">Belongs to the MsrB Met sulfoxide reductase family.</text>
</comment>
<dbReference type="HAMAP" id="MF_01400">
    <property type="entry name" value="MsrB"/>
    <property type="match status" value="1"/>
</dbReference>
<dbReference type="STRING" id="464029.SAMN02982989_2551"/>
<keyword evidence="3 6" id="KW-0862">Zinc</keyword>
<evidence type="ECO:0000259" key="7">
    <source>
        <dbReference type="PROSITE" id="PS51790"/>
    </source>
</evidence>
<dbReference type="FunFam" id="2.170.150.20:FF:000001">
    <property type="entry name" value="Peptide methionine sulfoxide reductase MsrB"/>
    <property type="match status" value="1"/>
</dbReference>
<feature type="domain" description="MsrB" evidence="7">
    <location>
        <begin position="13"/>
        <end position="135"/>
    </location>
</feature>
<sequence length="136" mass="15108">MSDVTAPKVRKSDVEWREQLSPEQYRILRQAGTERAFTGPFWNSKEKGLYRCAGCGEELFISDTKFDSGCGWPSYFEPAKPGAVSEHRDTSHGMIRTEVRCANCGGHLGHVFPDGPPPTGLRYCINGHAMTFEPLG</sequence>
<accession>A0A1X7F9G4</accession>
<dbReference type="GO" id="GO:0005737">
    <property type="term" value="C:cytoplasm"/>
    <property type="evidence" value="ECO:0007669"/>
    <property type="project" value="TreeGrafter"/>
</dbReference>
<evidence type="ECO:0000256" key="1">
    <source>
        <dbReference type="ARBA" id="ARBA00007174"/>
    </source>
</evidence>
<keyword evidence="4 6" id="KW-0560">Oxidoreductase</keyword>
<comment type="cofactor">
    <cofactor evidence="6">
        <name>Zn(2+)</name>
        <dbReference type="ChEBI" id="CHEBI:29105"/>
    </cofactor>
    <text evidence="6">Binds 1 zinc ion per subunit. The zinc ion is important for the structural integrity of the protein.</text>
</comment>
<evidence type="ECO:0000256" key="2">
    <source>
        <dbReference type="ARBA" id="ARBA00022723"/>
    </source>
</evidence>
<dbReference type="NCBIfam" id="TIGR00357">
    <property type="entry name" value="peptide-methionine (R)-S-oxide reductase MsrB"/>
    <property type="match status" value="1"/>
</dbReference>
<dbReference type="SUPFAM" id="SSF51316">
    <property type="entry name" value="Mss4-like"/>
    <property type="match status" value="1"/>
</dbReference>
<comment type="catalytic activity">
    <reaction evidence="5 6">
        <text>L-methionyl-[protein] + [thioredoxin]-disulfide + H2O = L-methionyl-(R)-S-oxide-[protein] + [thioredoxin]-dithiol</text>
        <dbReference type="Rhea" id="RHEA:24164"/>
        <dbReference type="Rhea" id="RHEA-COMP:10698"/>
        <dbReference type="Rhea" id="RHEA-COMP:10700"/>
        <dbReference type="Rhea" id="RHEA-COMP:12313"/>
        <dbReference type="Rhea" id="RHEA-COMP:12314"/>
        <dbReference type="ChEBI" id="CHEBI:15377"/>
        <dbReference type="ChEBI" id="CHEBI:16044"/>
        <dbReference type="ChEBI" id="CHEBI:29950"/>
        <dbReference type="ChEBI" id="CHEBI:45764"/>
        <dbReference type="ChEBI" id="CHEBI:50058"/>
        <dbReference type="EC" id="1.8.4.12"/>
    </reaction>
</comment>
<dbReference type="InterPro" id="IPR011057">
    <property type="entry name" value="Mss4-like_sf"/>
</dbReference>
<organism evidence="8 9">
    <name type="scientific">Xaviernesmea oryzae</name>
    <dbReference type="NCBI Taxonomy" id="464029"/>
    <lineage>
        <taxon>Bacteria</taxon>
        <taxon>Pseudomonadati</taxon>
        <taxon>Pseudomonadota</taxon>
        <taxon>Alphaproteobacteria</taxon>
        <taxon>Hyphomicrobiales</taxon>
        <taxon>Rhizobiaceae</taxon>
        <taxon>Rhizobium/Agrobacterium group</taxon>
        <taxon>Xaviernesmea</taxon>
    </lineage>
</organism>
<dbReference type="InterPro" id="IPR002579">
    <property type="entry name" value="Met_Sox_Rdtase_MsrB_dom"/>
</dbReference>
<dbReference type="GO" id="GO:0030091">
    <property type="term" value="P:protein repair"/>
    <property type="evidence" value="ECO:0007669"/>
    <property type="project" value="InterPro"/>
</dbReference>
<dbReference type="GO" id="GO:0006979">
    <property type="term" value="P:response to oxidative stress"/>
    <property type="evidence" value="ECO:0007669"/>
    <property type="project" value="InterPro"/>
</dbReference>
<feature type="active site" description="Nucleophile" evidence="6">
    <location>
        <position position="124"/>
    </location>
</feature>
<feature type="binding site" evidence="6">
    <location>
        <position position="52"/>
    </location>
    <ligand>
        <name>Zn(2+)</name>
        <dbReference type="ChEBI" id="CHEBI:29105"/>
    </ligand>
</feature>
<dbReference type="InterPro" id="IPR028427">
    <property type="entry name" value="Met_Sox_Rdtase_MsrB"/>
</dbReference>
<evidence type="ECO:0000256" key="6">
    <source>
        <dbReference type="HAMAP-Rule" id="MF_01400"/>
    </source>
</evidence>
<dbReference type="Gene3D" id="2.170.150.20">
    <property type="entry name" value="Peptide methionine sulfoxide reductase"/>
    <property type="match status" value="1"/>
</dbReference>